<dbReference type="EMBL" id="AUYC01000012">
    <property type="protein sequence ID" value="KZN66683.1"/>
    <property type="molecule type" value="Genomic_DNA"/>
</dbReference>
<dbReference type="RefSeq" id="WP_063366665.1">
    <property type="nucleotide sequence ID" value="NZ_AUYC01000012.1"/>
</dbReference>
<dbReference type="Proteomes" id="UP000076486">
    <property type="component" value="Unassembled WGS sequence"/>
</dbReference>
<gene>
    <name evidence="2" type="ORF">N473_09825</name>
</gene>
<evidence type="ECO:0000313" key="2">
    <source>
        <dbReference type="EMBL" id="KZN66683.1"/>
    </source>
</evidence>
<dbReference type="PATRIC" id="fig|1365248.3.peg.655"/>
<protein>
    <recommendedName>
        <fullName evidence="4">Lipoprotein</fullName>
    </recommendedName>
</protein>
<feature type="region of interest" description="Disordered" evidence="1">
    <location>
        <begin position="16"/>
        <end position="86"/>
    </location>
</feature>
<dbReference type="PROSITE" id="PS51257">
    <property type="entry name" value="PROKAR_LIPOPROTEIN"/>
    <property type="match status" value="1"/>
</dbReference>
<evidence type="ECO:0000256" key="1">
    <source>
        <dbReference type="SAM" id="MobiDB-lite"/>
    </source>
</evidence>
<name>A0A167MNV0_9GAMM</name>
<accession>A0A167MNV0</accession>
<evidence type="ECO:0008006" key="4">
    <source>
        <dbReference type="Google" id="ProtNLM"/>
    </source>
</evidence>
<sequence length="570" mass="60744">MKSYIPLIMASLVMGCSSSESDNSSQLNTEAQQDTSSQQSDGSQASSSDTSNSTDSSVNNDSSNSDDSTDQGSDETNDSDGSADRGIYFPQSLAVASPFSDSSDEQDRQYSYRALESRGPASPTYFWATRRINSLLSGETPLRDVFRVGSFYRNSTNADCFGPQVSYQGHPDASSSATSSGTLPTGDLGLWLASASNGNACAVAQTNAQLRAVRERSRMALMTLASMVSAAIDDGTGLPTEGSSIDLTSQMNSKGLADISFNSAIIELASGVWQYSVSLAYTVSGSNYDITMSMMHTPGSDAVNYTGLLNFTVEGEVGVSGIEFPGGNCSQNERTLVGSLAYERSGEQMSLQSRSATNCGHSVANEFNSDQQVDVDNKYHNTDNPDGWSENFAIFGANFNLTSLAGDYAYVWQAGVNDSNSRILNIGFNDDSLENGEAHFGYGADIDETNGLVQGFICNWAGPGSSHNLQDFTQRQFFEFDSSTNVYLGTEHRANIEYAPTNSCGYDGTGTFVFDIDASGVLGDIASESASEVFNTDLWSPTDPSLTVAESVLARGLSVPVVPFSWPSNE</sequence>
<feature type="compositionally biased region" description="Acidic residues" evidence="1">
    <location>
        <begin position="67"/>
        <end position="78"/>
    </location>
</feature>
<organism evidence="2 3">
    <name type="scientific">Pseudoalteromonas luteoviolacea CPMOR-1</name>
    <dbReference type="NCBI Taxonomy" id="1365248"/>
    <lineage>
        <taxon>Bacteria</taxon>
        <taxon>Pseudomonadati</taxon>
        <taxon>Pseudomonadota</taxon>
        <taxon>Gammaproteobacteria</taxon>
        <taxon>Alteromonadales</taxon>
        <taxon>Pseudoalteromonadaceae</taxon>
        <taxon>Pseudoalteromonas</taxon>
    </lineage>
</organism>
<reference evidence="2 3" key="1">
    <citation type="submission" date="2013-07" db="EMBL/GenBank/DDBJ databases">
        <title>Comparative Genomic and Metabolomic Analysis of Twelve Strains of Pseudoalteromonas luteoviolacea.</title>
        <authorList>
            <person name="Vynne N.G."/>
            <person name="Mansson M."/>
            <person name="Gram L."/>
        </authorList>
    </citation>
    <scope>NUCLEOTIDE SEQUENCE [LARGE SCALE GENOMIC DNA]</scope>
    <source>
        <strain evidence="2 3">CPMOR-1</strain>
    </source>
</reference>
<proteinExistence type="predicted"/>
<dbReference type="AlphaFoldDB" id="A0A167MNV0"/>
<feature type="compositionally biased region" description="Low complexity" evidence="1">
    <location>
        <begin position="32"/>
        <end position="66"/>
    </location>
</feature>
<comment type="caution">
    <text evidence="2">The sequence shown here is derived from an EMBL/GenBank/DDBJ whole genome shotgun (WGS) entry which is preliminary data.</text>
</comment>
<evidence type="ECO:0000313" key="3">
    <source>
        <dbReference type="Proteomes" id="UP000076486"/>
    </source>
</evidence>